<dbReference type="EMBL" id="MFSV01000030">
    <property type="protein sequence ID" value="OGI58951.1"/>
    <property type="molecule type" value="Genomic_DNA"/>
</dbReference>
<organism evidence="7 8">
    <name type="scientific">Candidatus Muproteobacteria bacterium RBG_19FT_COMBO_61_10</name>
    <dbReference type="NCBI Taxonomy" id="1817761"/>
    <lineage>
        <taxon>Bacteria</taxon>
        <taxon>Pseudomonadati</taxon>
        <taxon>Pseudomonadota</taxon>
        <taxon>Candidatus Muproteobacteria</taxon>
    </lineage>
</organism>
<evidence type="ECO:0000313" key="8">
    <source>
        <dbReference type="Proteomes" id="UP000177950"/>
    </source>
</evidence>
<evidence type="ECO:0000256" key="2">
    <source>
        <dbReference type="ARBA" id="ARBA00022692"/>
    </source>
</evidence>
<dbReference type="Gene3D" id="1.20.1530.20">
    <property type="match status" value="1"/>
</dbReference>
<evidence type="ECO:0000256" key="3">
    <source>
        <dbReference type="ARBA" id="ARBA00022989"/>
    </source>
</evidence>
<evidence type="ECO:0000256" key="5">
    <source>
        <dbReference type="SAM" id="Phobius"/>
    </source>
</evidence>
<sequence>MDFLPTWPLRFNDLLLFSLLLGAGILGGHLAGRTTIVPRITGYIIAGFLLGPSISGLLTPDLLDNARLFTDIALGLILYDLGRQLDFLKLRHDRRLLSAGLLESALTFVLIFAALRLAGLDALNAGMAAAIGGSSSPAVILLVVRQLNAQGPVTTSALNLVALNNVLAFFMFLTVLPLLHIEHKAGVLTILLQPLYQLVVSLAIAWLLGRLTLWAARRIGQRENVQFALTIGTIIGAIGLARMLNVSPLLTLLALGLLVNYLNRESHLLELDFGYSGELFFLVLFVVAGANLHVEHLGEAWLLAFLFVVVRQTAKSAATYGMMRYAGMSPRPAAMLGLTLAPMAGLAIGLSQMTADLYPQFGRELQTLILACVAILESVGPIATEFALRRAGEVRGNKPPEH</sequence>
<dbReference type="GO" id="GO:0016020">
    <property type="term" value="C:membrane"/>
    <property type="evidence" value="ECO:0007669"/>
    <property type="project" value="UniProtKB-SubCell"/>
</dbReference>
<comment type="caution">
    <text evidence="7">The sequence shown here is derived from an EMBL/GenBank/DDBJ whole genome shotgun (WGS) entry which is preliminary data.</text>
</comment>
<feature type="transmembrane region" description="Helical" evidence="5">
    <location>
        <begin position="195"/>
        <end position="213"/>
    </location>
</feature>
<keyword evidence="4 5" id="KW-0472">Membrane</keyword>
<dbReference type="PANTHER" id="PTHR43021:SF2">
    <property type="entry name" value="CATION_H+ EXCHANGER DOMAIN-CONTAINING PROTEIN"/>
    <property type="match status" value="1"/>
</dbReference>
<accession>A0A1F6UNI7</accession>
<dbReference type="GO" id="GO:0015297">
    <property type="term" value="F:antiporter activity"/>
    <property type="evidence" value="ECO:0007669"/>
    <property type="project" value="InterPro"/>
</dbReference>
<keyword evidence="3 5" id="KW-1133">Transmembrane helix</keyword>
<evidence type="ECO:0000256" key="1">
    <source>
        <dbReference type="ARBA" id="ARBA00004141"/>
    </source>
</evidence>
<dbReference type="PANTHER" id="PTHR43021">
    <property type="entry name" value="NA(+)/H(+) ANTIPORTER-RELATED"/>
    <property type="match status" value="1"/>
</dbReference>
<keyword evidence="2 5" id="KW-0812">Transmembrane</keyword>
<feature type="transmembrane region" description="Helical" evidence="5">
    <location>
        <begin position="14"/>
        <end position="31"/>
    </location>
</feature>
<dbReference type="AlphaFoldDB" id="A0A1F6UNI7"/>
<gene>
    <name evidence="7" type="ORF">A2V58_07545</name>
</gene>
<feature type="transmembrane region" description="Helical" evidence="5">
    <location>
        <begin position="225"/>
        <end position="241"/>
    </location>
</feature>
<feature type="domain" description="Cation/H+ exchanger transmembrane" evidence="6">
    <location>
        <begin position="25"/>
        <end position="384"/>
    </location>
</feature>
<evidence type="ECO:0000256" key="4">
    <source>
        <dbReference type="ARBA" id="ARBA00023136"/>
    </source>
</evidence>
<dbReference type="Proteomes" id="UP000177950">
    <property type="component" value="Unassembled WGS sequence"/>
</dbReference>
<protein>
    <recommendedName>
        <fullName evidence="6">Cation/H+ exchanger transmembrane domain-containing protein</fullName>
    </recommendedName>
</protein>
<name>A0A1F6UNI7_9PROT</name>
<dbReference type="InterPro" id="IPR006153">
    <property type="entry name" value="Cation/H_exchanger_TM"/>
</dbReference>
<feature type="transmembrane region" description="Helical" evidence="5">
    <location>
        <begin position="275"/>
        <end position="294"/>
    </location>
</feature>
<feature type="transmembrane region" description="Helical" evidence="5">
    <location>
        <begin position="125"/>
        <end position="144"/>
    </location>
</feature>
<comment type="subcellular location">
    <subcellularLocation>
        <location evidence="1">Membrane</location>
        <topology evidence="1">Multi-pass membrane protein</topology>
    </subcellularLocation>
</comment>
<feature type="transmembrane region" description="Helical" evidence="5">
    <location>
        <begin position="365"/>
        <end position="388"/>
    </location>
</feature>
<evidence type="ECO:0000313" key="7">
    <source>
        <dbReference type="EMBL" id="OGI58951.1"/>
    </source>
</evidence>
<feature type="transmembrane region" description="Helical" evidence="5">
    <location>
        <begin position="333"/>
        <end position="353"/>
    </location>
</feature>
<dbReference type="InterPro" id="IPR038770">
    <property type="entry name" value="Na+/solute_symporter_sf"/>
</dbReference>
<proteinExistence type="predicted"/>
<dbReference type="GO" id="GO:1902600">
    <property type="term" value="P:proton transmembrane transport"/>
    <property type="evidence" value="ECO:0007669"/>
    <property type="project" value="InterPro"/>
</dbReference>
<feature type="transmembrane region" description="Helical" evidence="5">
    <location>
        <begin position="156"/>
        <end position="175"/>
    </location>
</feature>
<feature type="transmembrane region" description="Helical" evidence="5">
    <location>
        <begin position="101"/>
        <end position="119"/>
    </location>
</feature>
<evidence type="ECO:0000259" key="6">
    <source>
        <dbReference type="Pfam" id="PF00999"/>
    </source>
</evidence>
<dbReference type="Pfam" id="PF00999">
    <property type="entry name" value="Na_H_Exchanger"/>
    <property type="match status" value="1"/>
</dbReference>
<reference evidence="7 8" key="1">
    <citation type="journal article" date="2016" name="Nat. Commun.">
        <title>Thousands of microbial genomes shed light on interconnected biogeochemical processes in an aquifer system.</title>
        <authorList>
            <person name="Anantharaman K."/>
            <person name="Brown C.T."/>
            <person name="Hug L.A."/>
            <person name="Sharon I."/>
            <person name="Castelle C.J."/>
            <person name="Probst A.J."/>
            <person name="Thomas B.C."/>
            <person name="Singh A."/>
            <person name="Wilkins M.J."/>
            <person name="Karaoz U."/>
            <person name="Brodie E.L."/>
            <person name="Williams K.H."/>
            <person name="Hubbard S.S."/>
            <person name="Banfield J.F."/>
        </authorList>
    </citation>
    <scope>NUCLEOTIDE SEQUENCE [LARGE SCALE GENOMIC DNA]</scope>
</reference>